<comment type="similarity">
    <text evidence="1">Belongs to the glycosyl hydrolase 25 family.</text>
</comment>
<keyword evidence="3" id="KW-1185">Reference proteome</keyword>
<comment type="caution">
    <text evidence="2">The sequence shown here is derived from an EMBL/GenBank/DDBJ whole genome shotgun (WGS) entry which is preliminary data.</text>
</comment>
<dbReference type="EMBL" id="JAATVY010000008">
    <property type="protein sequence ID" value="NJC70875.1"/>
    <property type="molecule type" value="Genomic_DNA"/>
</dbReference>
<dbReference type="Gene3D" id="3.20.20.80">
    <property type="entry name" value="Glycosidases"/>
    <property type="match status" value="1"/>
</dbReference>
<name>A0ABX0XXX2_9ACTN</name>
<dbReference type="Proteomes" id="UP000722989">
    <property type="component" value="Unassembled WGS sequence"/>
</dbReference>
<evidence type="ECO:0000313" key="3">
    <source>
        <dbReference type="Proteomes" id="UP000722989"/>
    </source>
</evidence>
<dbReference type="InterPro" id="IPR017853">
    <property type="entry name" value="GH"/>
</dbReference>
<evidence type="ECO:0000256" key="1">
    <source>
        <dbReference type="ARBA" id="ARBA00010646"/>
    </source>
</evidence>
<evidence type="ECO:0000313" key="2">
    <source>
        <dbReference type="EMBL" id="NJC70875.1"/>
    </source>
</evidence>
<proteinExistence type="inferred from homology"/>
<dbReference type="InterPro" id="IPR002053">
    <property type="entry name" value="Glyco_hydro_25"/>
</dbReference>
<protein>
    <submittedName>
        <fullName evidence="2">Uncharacterized protein</fullName>
    </submittedName>
</protein>
<sequence length="318" mass="34418">MDVDAAVRDGITFFTHKATEGTTIRHVHYGEALNRARAAGMPLMGAYMVVRTPGNNGHGAVPAQVDYALAYLDSQTPWWRTTPEFFIQVDTEHWGYDDVAPQYGVTACSLLRARTGKWVVLYAPRWAYGDGIPGNDPLWASSYGANPAVPYRQAYPGDGSSGWASYSGRTPTILQYGSRLTIGTQPYCDADAFRGTVAQMRALITGVDMDAVQNYRLKLLFENWDPTRDQWVAAGGDPAVWDAANAAGGARNGVKQTFNSFNDSFDTLNGKVDALDSAVHAIGAPTQDQVNTAVLNAMLDPRVQQGIGDAIASHLHVS</sequence>
<reference evidence="2 3" key="1">
    <citation type="submission" date="2020-03" db="EMBL/GenBank/DDBJ databases">
        <title>WGS of the type strain of Planosporangium spp.</title>
        <authorList>
            <person name="Thawai C."/>
        </authorList>
    </citation>
    <scope>NUCLEOTIDE SEQUENCE [LARGE SCALE GENOMIC DNA]</scope>
    <source>
        <strain evidence="2 3">TBRC 5610</strain>
    </source>
</reference>
<dbReference type="Pfam" id="PF01183">
    <property type="entry name" value="Glyco_hydro_25"/>
    <property type="match status" value="1"/>
</dbReference>
<organism evidence="2 3">
    <name type="scientific">Planosporangium thailandense</name>
    <dbReference type="NCBI Taxonomy" id="765197"/>
    <lineage>
        <taxon>Bacteria</taxon>
        <taxon>Bacillati</taxon>
        <taxon>Actinomycetota</taxon>
        <taxon>Actinomycetes</taxon>
        <taxon>Micromonosporales</taxon>
        <taxon>Micromonosporaceae</taxon>
        <taxon>Planosporangium</taxon>
    </lineage>
</organism>
<gene>
    <name evidence="2" type="ORF">HC031_14290</name>
</gene>
<dbReference type="SUPFAM" id="SSF51445">
    <property type="entry name" value="(Trans)glycosidases"/>
    <property type="match status" value="1"/>
</dbReference>
<accession>A0ABX0XXX2</accession>